<keyword evidence="2" id="KW-0472">Membrane</keyword>
<sequence>MKNRTTPKIPSRLSQIKTSSNTSGSMTPTHGMRRKNILDNIKTSKLQTQRVGNVGRYCAIRQKTFRFCSVIYHILWHILLIQNYNIIYNIIILVFRILRQIKYTCRFEFIL</sequence>
<feature type="region of interest" description="Disordered" evidence="1">
    <location>
        <begin position="1"/>
        <end position="34"/>
    </location>
</feature>
<feature type="compositionally biased region" description="Polar residues" evidence="1">
    <location>
        <begin position="1"/>
        <end position="28"/>
    </location>
</feature>
<evidence type="ECO:0000313" key="4">
    <source>
        <dbReference type="EMBL" id="CAL6048195.1"/>
    </source>
</evidence>
<protein>
    <submittedName>
        <fullName evidence="4">Hypothetical_protein</fullName>
    </submittedName>
</protein>
<comment type="caution">
    <text evidence="3">The sequence shown here is derived from an EMBL/GenBank/DDBJ whole genome shotgun (WGS) entry which is preliminary data.</text>
</comment>
<dbReference type="EMBL" id="CAXDID020000174">
    <property type="protein sequence ID" value="CAL6048195.1"/>
    <property type="molecule type" value="Genomic_DNA"/>
</dbReference>
<evidence type="ECO:0000313" key="5">
    <source>
        <dbReference type="Proteomes" id="UP001642409"/>
    </source>
</evidence>
<organism evidence="3">
    <name type="scientific">Hexamita inflata</name>
    <dbReference type="NCBI Taxonomy" id="28002"/>
    <lineage>
        <taxon>Eukaryota</taxon>
        <taxon>Metamonada</taxon>
        <taxon>Diplomonadida</taxon>
        <taxon>Hexamitidae</taxon>
        <taxon>Hexamitinae</taxon>
        <taxon>Hexamita</taxon>
    </lineage>
</organism>
<dbReference type="EMBL" id="CATOUU010000841">
    <property type="protein sequence ID" value="CAI9953769.1"/>
    <property type="molecule type" value="Genomic_DNA"/>
</dbReference>
<reference evidence="4 5" key="2">
    <citation type="submission" date="2024-07" db="EMBL/GenBank/DDBJ databases">
        <authorList>
            <person name="Akdeniz Z."/>
        </authorList>
    </citation>
    <scope>NUCLEOTIDE SEQUENCE [LARGE SCALE GENOMIC DNA]</scope>
</reference>
<proteinExistence type="predicted"/>
<accession>A0AA86UFF3</accession>
<dbReference type="Proteomes" id="UP001642409">
    <property type="component" value="Unassembled WGS sequence"/>
</dbReference>
<dbReference type="AlphaFoldDB" id="A0AA86UFF3"/>
<name>A0AA86UFF3_9EUKA</name>
<keyword evidence="5" id="KW-1185">Reference proteome</keyword>
<gene>
    <name evidence="3" type="ORF">HINF_LOCUS41414</name>
    <name evidence="4" type="ORF">HINF_LOCUS42573</name>
</gene>
<keyword evidence="2" id="KW-0812">Transmembrane</keyword>
<evidence type="ECO:0000313" key="3">
    <source>
        <dbReference type="EMBL" id="CAI9953769.1"/>
    </source>
</evidence>
<feature type="transmembrane region" description="Helical" evidence="2">
    <location>
        <begin position="74"/>
        <end position="98"/>
    </location>
</feature>
<keyword evidence="2" id="KW-1133">Transmembrane helix</keyword>
<evidence type="ECO:0000256" key="1">
    <source>
        <dbReference type="SAM" id="MobiDB-lite"/>
    </source>
</evidence>
<reference evidence="3" key="1">
    <citation type="submission" date="2023-06" db="EMBL/GenBank/DDBJ databases">
        <authorList>
            <person name="Kurt Z."/>
        </authorList>
    </citation>
    <scope>NUCLEOTIDE SEQUENCE</scope>
</reference>
<evidence type="ECO:0000256" key="2">
    <source>
        <dbReference type="SAM" id="Phobius"/>
    </source>
</evidence>